<evidence type="ECO:0000313" key="2">
    <source>
        <dbReference type="Proteomes" id="UP000009183"/>
    </source>
</evidence>
<accession>D7TLH8</accession>
<keyword evidence="2" id="KW-1185">Reference proteome</keyword>
<name>D7TLH8_VITVI</name>
<dbReference type="InParanoid" id="D7TLH8"/>
<dbReference type="Proteomes" id="UP000009183">
    <property type="component" value="Chromosome 18, unordered"/>
</dbReference>
<organism evidence="1 2">
    <name type="scientific">Vitis vinifera</name>
    <name type="common">Grape</name>
    <dbReference type="NCBI Taxonomy" id="29760"/>
    <lineage>
        <taxon>Eukaryota</taxon>
        <taxon>Viridiplantae</taxon>
        <taxon>Streptophyta</taxon>
        <taxon>Embryophyta</taxon>
        <taxon>Tracheophyta</taxon>
        <taxon>Spermatophyta</taxon>
        <taxon>Magnoliopsida</taxon>
        <taxon>eudicotyledons</taxon>
        <taxon>Gunneridae</taxon>
        <taxon>Pentapetalae</taxon>
        <taxon>rosids</taxon>
        <taxon>Vitales</taxon>
        <taxon>Vitaceae</taxon>
        <taxon>Viteae</taxon>
        <taxon>Vitis</taxon>
    </lineage>
</organism>
<protein>
    <submittedName>
        <fullName evidence="1">Uncharacterized protein</fullName>
    </submittedName>
</protein>
<dbReference type="HOGENOM" id="CLU_3430168_0_0_1"/>
<dbReference type="AlphaFoldDB" id="D7TLH8"/>
<gene>
    <name evidence="1" type="ordered locus">VIT_18s0001g06660</name>
</gene>
<reference evidence="2" key="1">
    <citation type="journal article" date="2007" name="Nature">
        <title>The grapevine genome sequence suggests ancestral hexaploidization in major angiosperm phyla.</title>
        <authorList>
            <consortium name="The French-Italian Public Consortium for Grapevine Genome Characterization."/>
            <person name="Jaillon O."/>
            <person name="Aury J.-M."/>
            <person name="Noel B."/>
            <person name="Policriti A."/>
            <person name="Clepet C."/>
            <person name="Casagrande A."/>
            <person name="Choisne N."/>
            <person name="Aubourg S."/>
            <person name="Vitulo N."/>
            <person name="Jubin C."/>
            <person name="Vezzi A."/>
            <person name="Legeai F."/>
            <person name="Hugueney P."/>
            <person name="Dasilva C."/>
            <person name="Horner D."/>
            <person name="Mica E."/>
            <person name="Jublot D."/>
            <person name="Poulain J."/>
            <person name="Bruyere C."/>
            <person name="Billault A."/>
            <person name="Segurens B."/>
            <person name="Gouyvenoux M."/>
            <person name="Ugarte E."/>
            <person name="Cattonaro F."/>
            <person name="Anthouard V."/>
            <person name="Vico V."/>
            <person name="Del Fabbro C."/>
            <person name="Alaux M."/>
            <person name="Di Gaspero G."/>
            <person name="Dumas V."/>
            <person name="Felice N."/>
            <person name="Paillard S."/>
            <person name="Juman I."/>
            <person name="Moroldo M."/>
            <person name="Scalabrin S."/>
            <person name="Canaguier A."/>
            <person name="Le Clainche I."/>
            <person name="Malacrida G."/>
            <person name="Durand E."/>
            <person name="Pesole G."/>
            <person name="Laucou V."/>
            <person name="Chatelet P."/>
            <person name="Merdinoglu D."/>
            <person name="Delledonne M."/>
            <person name="Pezzotti M."/>
            <person name="Lecharny A."/>
            <person name="Scarpelli C."/>
            <person name="Artiguenave F."/>
            <person name="Pe M.E."/>
            <person name="Valle G."/>
            <person name="Morgante M."/>
            <person name="Caboche M."/>
            <person name="Adam-Blondon A.-F."/>
            <person name="Weissenbach J."/>
            <person name="Quetier F."/>
            <person name="Wincker P."/>
        </authorList>
    </citation>
    <scope>NUCLEOTIDE SEQUENCE [LARGE SCALE GENOMIC DNA]</scope>
    <source>
        <strain evidence="2">cv. Pinot noir / PN40024</strain>
    </source>
</reference>
<evidence type="ECO:0000313" key="1">
    <source>
        <dbReference type="EMBL" id="CBI31351.3"/>
    </source>
</evidence>
<proteinExistence type="predicted"/>
<dbReference type="EMBL" id="FN595996">
    <property type="protein sequence ID" value="CBI31351.3"/>
    <property type="molecule type" value="Genomic_DNA"/>
</dbReference>
<sequence length="19" mass="2230">MIKMQQHEQNHIYGSIKSG</sequence>